<name>A0A5C7A4H2_9GAMM</name>
<dbReference type="RefSeq" id="WP_147222709.1">
    <property type="nucleotide sequence ID" value="NZ_CAJGYY010000001.1"/>
</dbReference>
<reference evidence="2 3" key="1">
    <citation type="submission" date="2019-08" db="EMBL/GenBank/DDBJ databases">
        <title>Genome sequence of Psychrobacter frigidicola ACAM304 (type strain).</title>
        <authorList>
            <person name="Bowman J.P."/>
        </authorList>
    </citation>
    <scope>NUCLEOTIDE SEQUENCE [LARGE SCALE GENOMIC DNA]</scope>
    <source>
        <strain evidence="2 3">ACAM 304</strain>
    </source>
</reference>
<dbReference type="EMBL" id="VORZ01000001">
    <property type="protein sequence ID" value="TXD98339.1"/>
    <property type="molecule type" value="Genomic_DNA"/>
</dbReference>
<gene>
    <name evidence="2" type="ORF">ES754_05280</name>
</gene>
<accession>A0A5C7A4H2</accession>
<keyword evidence="1" id="KW-0732">Signal</keyword>
<feature type="chain" id="PRO_5023117535" evidence="1">
    <location>
        <begin position="22"/>
        <end position="328"/>
    </location>
</feature>
<evidence type="ECO:0000256" key="1">
    <source>
        <dbReference type="SAM" id="SignalP"/>
    </source>
</evidence>
<dbReference type="Proteomes" id="UP000321903">
    <property type="component" value="Unassembled WGS sequence"/>
</dbReference>
<sequence>MLRYYFMLSTLLISTVSVVHAREVVLPKPVIIALIEERCSSPDPNPRVSPVLEYDCSDKYEDGDEDEQSMDYSLRLVPLIAQDFDRNGIRDFALVVESSGPLGGSVTTNSGIHYVLLDKKQKIIKDHEVLLYAPFSEHIVEYSIVGQRIKYEAVPNYRSHPEAYKDGVLLVPALKFEVNWINGNPTSTYYRENCRLAGIKDKPLLKLARGVTRETDIDMHDYTQVITEKAQIRDLQVTATLEGCDYSEVVFNIEPISGQTLPVLTDVLQALIPVTHHHKQLRDLLKLDQKSQIKFGEVLSLNNNWSGRIYIDRKNNSSRLRINLSQIK</sequence>
<organism evidence="2 3">
    <name type="scientific">Psychrobacter frigidicola</name>
    <dbReference type="NCBI Taxonomy" id="45611"/>
    <lineage>
        <taxon>Bacteria</taxon>
        <taxon>Pseudomonadati</taxon>
        <taxon>Pseudomonadota</taxon>
        <taxon>Gammaproteobacteria</taxon>
        <taxon>Moraxellales</taxon>
        <taxon>Moraxellaceae</taxon>
        <taxon>Psychrobacter</taxon>
    </lineage>
</organism>
<dbReference type="AlphaFoldDB" id="A0A5C7A4H2"/>
<evidence type="ECO:0000313" key="2">
    <source>
        <dbReference type="EMBL" id="TXD98339.1"/>
    </source>
</evidence>
<comment type="caution">
    <text evidence="2">The sequence shown here is derived from an EMBL/GenBank/DDBJ whole genome shotgun (WGS) entry which is preliminary data.</text>
</comment>
<dbReference type="OrthoDB" id="6656421at2"/>
<feature type="signal peptide" evidence="1">
    <location>
        <begin position="1"/>
        <end position="21"/>
    </location>
</feature>
<evidence type="ECO:0000313" key="3">
    <source>
        <dbReference type="Proteomes" id="UP000321903"/>
    </source>
</evidence>
<proteinExistence type="predicted"/>
<protein>
    <submittedName>
        <fullName evidence="2">Uncharacterized protein</fullName>
    </submittedName>
</protein>
<keyword evidence="3" id="KW-1185">Reference proteome</keyword>